<keyword evidence="11" id="KW-1185">Reference proteome</keyword>
<dbReference type="GO" id="GO:0006865">
    <property type="term" value="P:amino acid transport"/>
    <property type="evidence" value="ECO:0007669"/>
    <property type="project" value="UniProtKB-KW"/>
</dbReference>
<dbReference type="Proteomes" id="UP000265120">
    <property type="component" value="Chromosome 12"/>
</dbReference>
<organism evidence="10 11">
    <name type="scientific">Cynoglossus semilaevis</name>
    <name type="common">Tongue sole</name>
    <dbReference type="NCBI Taxonomy" id="244447"/>
    <lineage>
        <taxon>Eukaryota</taxon>
        <taxon>Metazoa</taxon>
        <taxon>Chordata</taxon>
        <taxon>Craniata</taxon>
        <taxon>Vertebrata</taxon>
        <taxon>Euteleostomi</taxon>
        <taxon>Actinopterygii</taxon>
        <taxon>Neopterygii</taxon>
        <taxon>Teleostei</taxon>
        <taxon>Neoteleostei</taxon>
        <taxon>Acanthomorphata</taxon>
        <taxon>Carangaria</taxon>
        <taxon>Pleuronectiformes</taxon>
        <taxon>Pleuronectoidei</taxon>
        <taxon>Cynoglossidae</taxon>
        <taxon>Cynoglossinae</taxon>
        <taxon>Cynoglossus</taxon>
    </lineage>
</organism>
<keyword evidence="6 9" id="KW-1133">Transmembrane helix</keyword>
<dbReference type="KEGG" id="csem:103387504"/>
<dbReference type="Pfam" id="PF03820">
    <property type="entry name" value="SFXNs"/>
    <property type="match status" value="1"/>
</dbReference>
<dbReference type="GO" id="GO:0015075">
    <property type="term" value="F:monoatomic ion transmembrane transporter activity"/>
    <property type="evidence" value="ECO:0007669"/>
    <property type="project" value="InterPro"/>
</dbReference>
<dbReference type="OrthoDB" id="6608471at2759"/>
<feature type="transmembrane region" description="Helical" evidence="9">
    <location>
        <begin position="273"/>
        <end position="292"/>
    </location>
</feature>
<dbReference type="GO" id="GO:0005743">
    <property type="term" value="C:mitochondrial inner membrane"/>
    <property type="evidence" value="ECO:0007669"/>
    <property type="project" value="TreeGrafter"/>
</dbReference>
<evidence type="ECO:0000256" key="6">
    <source>
        <dbReference type="ARBA" id="ARBA00022989"/>
    </source>
</evidence>
<feature type="transmembrane region" description="Helical" evidence="9">
    <location>
        <begin position="232"/>
        <end position="253"/>
    </location>
</feature>
<dbReference type="GeneTree" id="ENSGT01030000234641"/>
<evidence type="ECO:0000256" key="5">
    <source>
        <dbReference type="ARBA" id="ARBA00022970"/>
    </source>
</evidence>
<evidence type="ECO:0000256" key="4">
    <source>
        <dbReference type="ARBA" id="ARBA00022692"/>
    </source>
</evidence>
<reference evidence="10" key="2">
    <citation type="submission" date="2025-08" db="UniProtKB">
        <authorList>
            <consortium name="Ensembl"/>
        </authorList>
    </citation>
    <scope>IDENTIFICATION</scope>
</reference>
<dbReference type="PANTHER" id="PTHR11153">
    <property type="entry name" value="SIDEROFLEXIN"/>
    <property type="match status" value="1"/>
</dbReference>
<evidence type="ECO:0000256" key="9">
    <source>
        <dbReference type="SAM" id="Phobius"/>
    </source>
</evidence>
<dbReference type="CTD" id="119559"/>
<protein>
    <submittedName>
        <fullName evidence="10">Sideroflexin 4</fullName>
    </submittedName>
</protein>
<keyword evidence="5" id="KW-0029">Amino-acid transport</keyword>
<evidence type="ECO:0000313" key="10">
    <source>
        <dbReference type="Ensembl" id="ENSCSEP00000015808.1"/>
    </source>
</evidence>
<evidence type="ECO:0000256" key="7">
    <source>
        <dbReference type="ARBA" id="ARBA00023128"/>
    </source>
</evidence>
<keyword evidence="3" id="KW-0813">Transport</keyword>
<sequence length="319" mass="35424">MDPTLSYWKSHGQSFFSRVKTWINLLEPVNLFSSKDEIEKAYSLLGNKEESEKDAAAVNLAISSVHADTGTVLPLLLRPPAYLTILGPMAFVSFLPHMAVKPALFWQFHLQSYNAGFTFANRNSSAELEMRNQDMKTKFLKHLLMFTGTVSLTTVAGALPQIIINRLQIKDTVLLAVSRNLLPVPLSAVLAAFSVYTIRNEERETGVRVFDSNGRLVGVSQAAGKKAVRETALSRGALFGTSFTVPHLLLLLLRRTSFFQGNSFLFAPVRNMSFVLVLSLMIPVSFSLFPQLGTISRDRLEKELQAAAVDGQLFYHRGL</sequence>
<evidence type="ECO:0000256" key="8">
    <source>
        <dbReference type="ARBA" id="ARBA00023136"/>
    </source>
</evidence>
<evidence type="ECO:0000256" key="3">
    <source>
        <dbReference type="ARBA" id="ARBA00022448"/>
    </source>
</evidence>
<comment type="similarity">
    <text evidence="2">Belongs to the sideroflexin family.</text>
</comment>
<dbReference type="GO" id="GO:0045333">
    <property type="term" value="P:cellular respiration"/>
    <property type="evidence" value="ECO:0007669"/>
    <property type="project" value="Ensembl"/>
</dbReference>
<evidence type="ECO:0000313" key="11">
    <source>
        <dbReference type="Proteomes" id="UP000265120"/>
    </source>
</evidence>
<reference evidence="10" key="3">
    <citation type="submission" date="2025-09" db="UniProtKB">
        <authorList>
            <consortium name="Ensembl"/>
        </authorList>
    </citation>
    <scope>IDENTIFICATION</scope>
</reference>
<dbReference type="AlphaFoldDB" id="A0A3P8VKL6"/>
<feature type="transmembrane region" description="Helical" evidence="9">
    <location>
        <begin position="143"/>
        <end position="164"/>
    </location>
</feature>
<keyword evidence="8 9" id="KW-0472">Membrane</keyword>
<dbReference type="Ensembl" id="ENSCSET00000016005.1">
    <property type="protein sequence ID" value="ENSCSEP00000015808.1"/>
    <property type="gene ID" value="ENSCSEG00000010159.1"/>
</dbReference>
<dbReference type="InParanoid" id="A0A3P8VKL6"/>
<proteinExistence type="inferred from homology"/>
<dbReference type="GeneID" id="103387504"/>
<feature type="transmembrane region" description="Helical" evidence="9">
    <location>
        <begin position="176"/>
        <end position="198"/>
    </location>
</feature>
<name>A0A3P8VKL6_CYNSE</name>
<dbReference type="RefSeq" id="XP_008320403.1">
    <property type="nucleotide sequence ID" value="XM_008322181.3"/>
</dbReference>
<accession>A0A3P8VKL6</accession>
<dbReference type="InterPro" id="IPR004686">
    <property type="entry name" value="Mtc"/>
</dbReference>
<keyword evidence="7" id="KW-0496">Mitochondrion</keyword>
<dbReference type="OMA" id="NVRFWIA"/>
<keyword evidence="4 9" id="KW-0812">Transmembrane</keyword>
<evidence type="ECO:0000256" key="1">
    <source>
        <dbReference type="ARBA" id="ARBA00004225"/>
    </source>
</evidence>
<dbReference type="GO" id="GO:0030218">
    <property type="term" value="P:erythrocyte differentiation"/>
    <property type="evidence" value="ECO:0007669"/>
    <property type="project" value="Ensembl"/>
</dbReference>
<evidence type="ECO:0000256" key="2">
    <source>
        <dbReference type="ARBA" id="ARBA00005974"/>
    </source>
</evidence>
<reference evidence="10 11" key="1">
    <citation type="journal article" date="2014" name="Nat. Genet.">
        <title>Whole-genome sequence of a flatfish provides insights into ZW sex chromosome evolution and adaptation to a benthic lifestyle.</title>
        <authorList>
            <person name="Chen S."/>
            <person name="Zhang G."/>
            <person name="Shao C."/>
            <person name="Huang Q."/>
            <person name="Liu G."/>
            <person name="Zhang P."/>
            <person name="Song W."/>
            <person name="An N."/>
            <person name="Chalopin D."/>
            <person name="Volff J.N."/>
            <person name="Hong Y."/>
            <person name="Li Q."/>
            <person name="Sha Z."/>
            <person name="Zhou H."/>
            <person name="Xie M."/>
            <person name="Yu Q."/>
            <person name="Liu Y."/>
            <person name="Xiang H."/>
            <person name="Wang N."/>
            <person name="Wu K."/>
            <person name="Yang C."/>
            <person name="Zhou Q."/>
            <person name="Liao X."/>
            <person name="Yang L."/>
            <person name="Hu Q."/>
            <person name="Zhang J."/>
            <person name="Meng L."/>
            <person name="Jin L."/>
            <person name="Tian Y."/>
            <person name="Lian J."/>
            <person name="Yang J."/>
            <person name="Miao G."/>
            <person name="Liu S."/>
            <person name="Liang Z."/>
            <person name="Yan F."/>
            <person name="Li Y."/>
            <person name="Sun B."/>
            <person name="Zhang H."/>
            <person name="Zhang J."/>
            <person name="Zhu Y."/>
            <person name="Du M."/>
            <person name="Zhao Y."/>
            <person name="Schartl M."/>
            <person name="Tang Q."/>
            <person name="Wang J."/>
        </authorList>
    </citation>
    <scope>NUCLEOTIDE SEQUENCE</scope>
</reference>
<dbReference type="STRING" id="244447.ENSCSEP00000015808"/>
<comment type="subcellular location">
    <subcellularLocation>
        <location evidence="1">Mitochondrion membrane</location>
        <topology evidence="1">Multi-pass membrane protein</topology>
    </subcellularLocation>
</comment>
<dbReference type="PANTHER" id="PTHR11153:SF3">
    <property type="entry name" value="SIDEROFLEXIN-4"/>
    <property type="match status" value="1"/>
</dbReference>
<dbReference type="GO" id="GO:1990542">
    <property type="term" value="P:mitochondrial transmembrane transport"/>
    <property type="evidence" value="ECO:0007669"/>
    <property type="project" value="TreeGrafter"/>
</dbReference>
<dbReference type="FunCoup" id="A0A3P8VKL6">
    <property type="interactions" value="361"/>
</dbReference>